<evidence type="ECO:0000313" key="7">
    <source>
        <dbReference type="Proteomes" id="UP000759131"/>
    </source>
</evidence>
<dbReference type="InterPro" id="IPR015894">
    <property type="entry name" value="Guanylate-bd_N"/>
</dbReference>
<feature type="compositionally biased region" description="Polar residues" evidence="4">
    <location>
        <begin position="1"/>
        <end position="16"/>
    </location>
</feature>
<keyword evidence="2" id="KW-0342">GTP-binding</keyword>
<sequence>MITMGATTSSLNNDSDGGSERCTGEPKQVIKVSADRRLELDLEALEGILLRDSIRDKPVVVVSIAGDFRKGKSFMLNFFLRYLQSGSGTTDDWLGSTDTPLEGFSWRGGRQLVTTGILMWSEPFVVKLADGQEVAIVLMDTQGAYDSEYTVRHSAIVFALSTMVSSIQVFNLMHNLQENDLQVLELFTDFGRLALTTTDKIPFQKLMFLIRDWSFPYEHPYGLTGGQQFLNEKLIIKENHAEELKQIRRHIKSCFSDIGCYLMPHPGLKVATNDGFDGRLADIDAAFVDNIKTFVPLILDPNKNNVIVKEIGGRPITGKQLVDCFKMYFDDLTSSVTVKCPLDQEHAKSRK</sequence>
<organism evidence="6">
    <name type="scientific">Medioppia subpectinata</name>
    <dbReference type="NCBI Taxonomy" id="1979941"/>
    <lineage>
        <taxon>Eukaryota</taxon>
        <taxon>Metazoa</taxon>
        <taxon>Ecdysozoa</taxon>
        <taxon>Arthropoda</taxon>
        <taxon>Chelicerata</taxon>
        <taxon>Arachnida</taxon>
        <taxon>Acari</taxon>
        <taxon>Acariformes</taxon>
        <taxon>Sarcoptiformes</taxon>
        <taxon>Oribatida</taxon>
        <taxon>Brachypylina</taxon>
        <taxon>Oppioidea</taxon>
        <taxon>Oppiidae</taxon>
        <taxon>Medioppia</taxon>
    </lineage>
</organism>
<dbReference type="PROSITE" id="PS51715">
    <property type="entry name" value="G_GB1_RHD3"/>
    <property type="match status" value="1"/>
</dbReference>
<feature type="region of interest" description="Disordered" evidence="4">
    <location>
        <begin position="1"/>
        <end position="26"/>
    </location>
</feature>
<proteinExistence type="inferred from homology"/>
<dbReference type="InterPro" id="IPR030386">
    <property type="entry name" value="G_GB1_RHD3_dom"/>
</dbReference>
<evidence type="ECO:0000256" key="1">
    <source>
        <dbReference type="ARBA" id="ARBA00022741"/>
    </source>
</evidence>
<feature type="non-terminal residue" evidence="6">
    <location>
        <position position="1"/>
    </location>
</feature>
<dbReference type="Pfam" id="PF02263">
    <property type="entry name" value="GBP"/>
    <property type="match status" value="1"/>
</dbReference>
<dbReference type="Gene3D" id="3.40.50.300">
    <property type="entry name" value="P-loop containing nucleotide triphosphate hydrolases"/>
    <property type="match status" value="1"/>
</dbReference>
<evidence type="ECO:0000256" key="3">
    <source>
        <dbReference type="PROSITE-ProRule" id="PRU01052"/>
    </source>
</evidence>
<comment type="similarity">
    <text evidence="3">Belongs to the TRAFAC class dynamin-like GTPase superfamily. GB1/RHD3 GTPase family.</text>
</comment>
<evidence type="ECO:0000256" key="2">
    <source>
        <dbReference type="ARBA" id="ARBA00023134"/>
    </source>
</evidence>
<evidence type="ECO:0000313" key="6">
    <source>
        <dbReference type="EMBL" id="CAD7622495.1"/>
    </source>
</evidence>
<dbReference type="InterPro" id="IPR027417">
    <property type="entry name" value="P-loop_NTPase"/>
</dbReference>
<dbReference type="GO" id="GO:0003924">
    <property type="term" value="F:GTPase activity"/>
    <property type="evidence" value="ECO:0007669"/>
    <property type="project" value="InterPro"/>
</dbReference>
<keyword evidence="7" id="KW-1185">Reference proteome</keyword>
<protein>
    <recommendedName>
        <fullName evidence="5">GB1/RHD3-type G domain-containing protein</fullName>
    </recommendedName>
</protein>
<dbReference type="EMBL" id="CAJPIZ010001126">
    <property type="protein sequence ID" value="CAG2102925.1"/>
    <property type="molecule type" value="Genomic_DNA"/>
</dbReference>
<feature type="domain" description="GB1/RHD3-type G" evidence="5">
    <location>
        <begin position="56"/>
        <end position="303"/>
    </location>
</feature>
<evidence type="ECO:0000256" key="4">
    <source>
        <dbReference type="SAM" id="MobiDB-lite"/>
    </source>
</evidence>
<evidence type="ECO:0000259" key="5">
    <source>
        <dbReference type="PROSITE" id="PS51715"/>
    </source>
</evidence>
<dbReference type="OrthoDB" id="7788754at2759"/>
<dbReference type="SUPFAM" id="SSF52540">
    <property type="entry name" value="P-loop containing nucleoside triphosphate hydrolases"/>
    <property type="match status" value="1"/>
</dbReference>
<dbReference type="PANTHER" id="PTHR10751">
    <property type="entry name" value="GUANYLATE BINDING PROTEIN"/>
    <property type="match status" value="1"/>
</dbReference>
<dbReference type="Proteomes" id="UP000759131">
    <property type="component" value="Unassembled WGS sequence"/>
</dbReference>
<dbReference type="GO" id="GO:0005525">
    <property type="term" value="F:GTP binding"/>
    <property type="evidence" value="ECO:0007669"/>
    <property type="project" value="UniProtKB-KW"/>
</dbReference>
<reference evidence="6" key="1">
    <citation type="submission" date="2020-11" db="EMBL/GenBank/DDBJ databases">
        <authorList>
            <person name="Tran Van P."/>
        </authorList>
    </citation>
    <scope>NUCLEOTIDE SEQUENCE</scope>
</reference>
<gene>
    <name evidence="6" type="ORF">OSB1V03_LOCUS2958</name>
</gene>
<accession>A0A7R9KG52</accession>
<name>A0A7R9KG52_9ACAR</name>
<dbReference type="EMBL" id="OC855701">
    <property type="protein sequence ID" value="CAD7622495.1"/>
    <property type="molecule type" value="Genomic_DNA"/>
</dbReference>
<dbReference type="AlphaFoldDB" id="A0A7R9KG52"/>
<dbReference type="CDD" id="cd01851">
    <property type="entry name" value="GBP"/>
    <property type="match status" value="1"/>
</dbReference>
<keyword evidence="1" id="KW-0547">Nucleotide-binding</keyword>